<feature type="domain" description="SnoaL-like" evidence="1">
    <location>
        <begin position="19"/>
        <end position="136"/>
    </location>
</feature>
<dbReference type="Pfam" id="PF13577">
    <property type="entry name" value="SnoaL_4"/>
    <property type="match status" value="1"/>
</dbReference>
<evidence type="ECO:0000313" key="3">
    <source>
        <dbReference type="Proteomes" id="UP000627838"/>
    </source>
</evidence>
<protein>
    <submittedName>
        <fullName evidence="2">Ketosteroid isomerase-like protein</fullName>
    </submittedName>
</protein>
<keyword evidence="3" id="KW-1185">Reference proteome</keyword>
<sequence>MSDGPVHDESEFRRHLEVGRISDVLVSFARYLDERNWRAYADLYTEDCTLNTSKATHRGREGLAEFVERDLGGYTATHHVTANHSIMIDRDAATVRSSLHATHVRDGDPEDFWAVGGWYDTILHRTSSGRWLIHSVTINPVWRLDTRS</sequence>
<proteinExistence type="predicted"/>
<organism evidence="2 3">
    <name type="scientific">Actinomadura algeriensis</name>
    <dbReference type="NCBI Taxonomy" id="1679523"/>
    <lineage>
        <taxon>Bacteria</taxon>
        <taxon>Bacillati</taxon>
        <taxon>Actinomycetota</taxon>
        <taxon>Actinomycetes</taxon>
        <taxon>Streptosporangiales</taxon>
        <taxon>Thermomonosporaceae</taxon>
        <taxon>Actinomadura</taxon>
    </lineage>
</organism>
<evidence type="ECO:0000313" key="2">
    <source>
        <dbReference type="EMBL" id="MBE1536737.1"/>
    </source>
</evidence>
<dbReference type="InterPro" id="IPR037401">
    <property type="entry name" value="SnoaL-like"/>
</dbReference>
<comment type="caution">
    <text evidence="2">The sequence shown here is derived from an EMBL/GenBank/DDBJ whole genome shotgun (WGS) entry which is preliminary data.</text>
</comment>
<gene>
    <name evidence="2" type="ORF">H4W34_006570</name>
</gene>
<reference evidence="2 3" key="1">
    <citation type="submission" date="2020-10" db="EMBL/GenBank/DDBJ databases">
        <title>Sequencing the genomes of 1000 actinobacteria strains.</title>
        <authorList>
            <person name="Klenk H.-P."/>
        </authorList>
    </citation>
    <scope>NUCLEOTIDE SEQUENCE [LARGE SCALE GENOMIC DNA]</scope>
    <source>
        <strain evidence="2 3">DSM 46744</strain>
    </source>
</reference>
<dbReference type="CDD" id="cd00531">
    <property type="entry name" value="NTF2_like"/>
    <property type="match status" value="1"/>
</dbReference>
<dbReference type="Proteomes" id="UP000627838">
    <property type="component" value="Unassembled WGS sequence"/>
</dbReference>
<name>A0ABR9K1M3_9ACTN</name>
<dbReference type="EMBL" id="JADBDZ010000001">
    <property type="protein sequence ID" value="MBE1536737.1"/>
    <property type="molecule type" value="Genomic_DNA"/>
</dbReference>
<accession>A0ABR9K1M3</accession>
<dbReference type="SUPFAM" id="SSF54427">
    <property type="entry name" value="NTF2-like"/>
    <property type="match status" value="1"/>
</dbReference>
<dbReference type="InterPro" id="IPR032710">
    <property type="entry name" value="NTF2-like_dom_sf"/>
</dbReference>
<evidence type="ECO:0000259" key="1">
    <source>
        <dbReference type="Pfam" id="PF13577"/>
    </source>
</evidence>
<dbReference type="Gene3D" id="3.10.450.50">
    <property type="match status" value="1"/>
</dbReference>
<dbReference type="RefSeq" id="WP_318784470.1">
    <property type="nucleotide sequence ID" value="NZ_JADBDZ010000001.1"/>
</dbReference>